<evidence type="ECO:0000313" key="2">
    <source>
        <dbReference type="EMBL" id="MEI4549166.1"/>
    </source>
</evidence>
<dbReference type="Proteomes" id="UP001382455">
    <property type="component" value="Unassembled WGS sequence"/>
</dbReference>
<gene>
    <name evidence="2" type="ORF">WAE96_05570</name>
</gene>
<dbReference type="RefSeq" id="WP_336434809.1">
    <property type="nucleotide sequence ID" value="NZ_JBAWKS010000001.1"/>
</dbReference>
<name>A0ABU8EQD1_9GAMM</name>
<reference evidence="2 3" key="1">
    <citation type="submission" date="2023-12" db="EMBL/GenBank/DDBJ databases">
        <title>Friends and Foes: Symbiotic and Algicidal bacterial influence on Karenia brevis blooms.</title>
        <authorList>
            <person name="Fei C."/>
            <person name="Mohamed A.R."/>
            <person name="Booker A."/>
            <person name="Arshad M."/>
            <person name="Klass S."/>
            <person name="Ahn S."/>
            <person name="Gilbert P.M."/>
            <person name="Heil C.A."/>
            <person name="Martinez J.M."/>
            <person name="Amin S.A."/>
        </authorList>
    </citation>
    <scope>NUCLEOTIDE SEQUENCE [LARGE SCALE GENOMIC DNA]</scope>
    <source>
        <strain evidence="2 3">CE15</strain>
    </source>
</reference>
<accession>A0ABU8EQD1</accession>
<evidence type="ECO:0000256" key="1">
    <source>
        <dbReference type="ARBA" id="ARBA00010333"/>
    </source>
</evidence>
<dbReference type="EMBL" id="JBAWKS010000001">
    <property type="protein sequence ID" value="MEI4549166.1"/>
    <property type="molecule type" value="Genomic_DNA"/>
</dbReference>
<keyword evidence="3" id="KW-1185">Reference proteome</keyword>
<organism evidence="2 3">
    <name type="scientific">Pseudoalteromonas spongiae</name>
    <dbReference type="NCBI Taxonomy" id="298657"/>
    <lineage>
        <taxon>Bacteria</taxon>
        <taxon>Pseudomonadati</taxon>
        <taxon>Pseudomonadota</taxon>
        <taxon>Gammaproteobacteria</taxon>
        <taxon>Alteromonadales</taxon>
        <taxon>Pseudoalteromonadaceae</taxon>
        <taxon>Pseudoalteromonas</taxon>
    </lineage>
</organism>
<sequence length="299" mass="34072">MTFQPYYIPLVVTLFLLSLESVAKSFDLSYRHQQQTKTITVNQPSANRFEIARELPQQLSLVTLDWPPYIDRDLCDKGWVFTLTAALFNELGFGISVEFFPWARSVRMAELGQADILFPEYFIEVTAPSDVIANSFRRNNLALSTPYAGGLIGLMSRENYKAKYDGTFQSIQGARIGVVRGYQNTPEFDKHLDLGFFNAIQARDDQQNLKLLLANRVDYIVADPNVVDYLLSHDEQGDKNQIKFIEPAFQYNDFYYAISKRNAMWQSLQVKINAKLSEFEQAGTIKTIQQNAGKCSPAN</sequence>
<dbReference type="SUPFAM" id="SSF53850">
    <property type="entry name" value="Periplasmic binding protein-like II"/>
    <property type="match status" value="1"/>
</dbReference>
<comment type="caution">
    <text evidence="2">The sequence shown here is derived from an EMBL/GenBank/DDBJ whole genome shotgun (WGS) entry which is preliminary data.</text>
</comment>
<evidence type="ECO:0000313" key="3">
    <source>
        <dbReference type="Proteomes" id="UP001382455"/>
    </source>
</evidence>
<comment type="similarity">
    <text evidence="1">Belongs to the bacterial solute-binding protein 3 family.</text>
</comment>
<dbReference type="Gene3D" id="3.40.190.10">
    <property type="entry name" value="Periplasmic binding protein-like II"/>
    <property type="match status" value="2"/>
</dbReference>
<proteinExistence type="inferred from homology"/>
<protein>
    <submittedName>
        <fullName evidence="2">Transporter substrate-binding domain-containing protein</fullName>
    </submittedName>
</protein>
<dbReference type="PANTHER" id="PTHR35936:SF25">
    <property type="entry name" value="ABC TRANSPORTER SUBSTRATE-BINDING PROTEIN"/>
    <property type="match status" value="1"/>
</dbReference>
<dbReference type="PANTHER" id="PTHR35936">
    <property type="entry name" value="MEMBRANE-BOUND LYTIC MUREIN TRANSGLYCOSYLASE F"/>
    <property type="match status" value="1"/>
</dbReference>